<organism evidence="1">
    <name type="scientific">Magnetococcus massalia (strain MO-1)</name>
    <dbReference type="NCBI Taxonomy" id="451514"/>
    <lineage>
        <taxon>Bacteria</taxon>
        <taxon>Pseudomonadati</taxon>
        <taxon>Pseudomonadota</taxon>
        <taxon>Magnetococcia</taxon>
        <taxon>Magnetococcales</taxon>
        <taxon>Magnetococcaceae</taxon>
        <taxon>Magnetococcus</taxon>
    </lineage>
</organism>
<dbReference type="Gene3D" id="3.40.190.10">
    <property type="entry name" value="Periplasmic binding protein-like II"/>
    <property type="match status" value="2"/>
</dbReference>
<protein>
    <submittedName>
        <fullName evidence="1">Phosphonate-binding periplasmic protein</fullName>
    </submittedName>
</protein>
<reference evidence="1" key="1">
    <citation type="submission" date="2015-04" db="EMBL/GenBank/DDBJ databases">
        <authorList>
            <person name="Syromyatnikov M.Y."/>
            <person name="Popov V.N."/>
        </authorList>
    </citation>
    <scope>NUCLEOTIDE SEQUENCE</scope>
    <source>
        <strain evidence="1">MO-1</strain>
    </source>
</reference>
<dbReference type="PANTHER" id="PTHR35841">
    <property type="entry name" value="PHOSPHONATES-BINDING PERIPLASMIC PROTEIN"/>
    <property type="match status" value="1"/>
</dbReference>
<dbReference type="PANTHER" id="PTHR35841:SF1">
    <property type="entry name" value="PHOSPHONATES-BINDING PERIPLASMIC PROTEIN"/>
    <property type="match status" value="1"/>
</dbReference>
<proteinExistence type="predicted"/>
<evidence type="ECO:0000313" key="1">
    <source>
        <dbReference type="EMBL" id="CRH06085.1"/>
    </source>
</evidence>
<name>A0A1S7LGL5_MAGMO</name>
<dbReference type="SUPFAM" id="SSF53850">
    <property type="entry name" value="Periplasmic binding protein-like II"/>
    <property type="match status" value="1"/>
</dbReference>
<dbReference type="EMBL" id="LO017727">
    <property type="protein sequence ID" value="CRH06085.1"/>
    <property type="molecule type" value="Genomic_DNA"/>
</dbReference>
<accession>A0A1S7LGL5</accession>
<dbReference type="Pfam" id="PF12974">
    <property type="entry name" value="Phosphonate-bd"/>
    <property type="match status" value="1"/>
</dbReference>
<dbReference type="AlphaFoldDB" id="A0A1S7LGL5"/>
<sequence>MGLLLLLSGCSTEQEDEYYPRFSDKAPQKKSLYIFGVHPLHNPKRLFTIYQPLVDYLNQHLKGAHLILEASRNYAAYDKKLFGGHFHLSLPNPYQTVTSLGHGYRVFGKMGDDQNFRGIILVRKDGKISKPQDLKGKAVSYPAPTALAATMLPQWFLYSHGVDVMTEIDNRYVGSQESSMMNVYLGETAAGATWPPPWRAFAKERPEVAAELVVKWQSEPLPNNGLVARQDVSRELVDQIGALLFTLHTHQEGQAILAPMELSRFEAADEVTYQPVVEFLERFEHKVRPIRSKP</sequence>
<gene>
    <name evidence="1" type="ORF">MAGMO_1912</name>
</gene>